<dbReference type="InterPro" id="IPR036265">
    <property type="entry name" value="HIT-like_sf"/>
</dbReference>
<dbReference type="EMBL" id="LQMT02000006">
    <property type="protein sequence ID" value="ONF73975.1"/>
    <property type="molecule type" value="Genomic_DNA"/>
</dbReference>
<dbReference type="PROSITE" id="PS51084">
    <property type="entry name" value="HIT_2"/>
    <property type="match status" value="1"/>
</dbReference>
<dbReference type="Gene3D" id="3.30.428.10">
    <property type="entry name" value="HIT-like"/>
    <property type="match status" value="1"/>
</dbReference>
<evidence type="ECO:0000256" key="2">
    <source>
        <dbReference type="SAM" id="MobiDB-lite"/>
    </source>
</evidence>
<organism evidence="4 5">
    <name type="scientific">Amycolatopsis keratiniphila subsp. keratiniphila</name>
    <dbReference type="NCBI Taxonomy" id="227715"/>
    <lineage>
        <taxon>Bacteria</taxon>
        <taxon>Bacillati</taxon>
        <taxon>Actinomycetota</taxon>
        <taxon>Actinomycetes</taxon>
        <taxon>Pseudonocardiales</taxon>
        <taxon>Pseudonocardiaceae</taxon>
        <taxon>Amycolatopsis</taxon>
        <taxon>Amycolatopsis japonica group</taxon>
    </lineage>
</organism>
<feature type="region of interest" description="Disordered" evidence="2">
    <location>
        <begin position="86"/>
        <end position="105"/>
    </location>
</feature>
<feature type="compositionally biased region" description="Basic and acidic residues" evidence="2">
    <location>
        <begin position="96"/>
        <end position="105"/>
    </location>
</feature>
<gene>
    <name evidence="4" type="ORF">AVR91_0204225</name>
</gene>
<dbReference type="InterPro" id="IPR011146">
    <property type="entry name" value="HIT-like"/>
</dbReference>
<reference evidence="4 5" key="1">
    <citation type="submission" date="2016-12" db="EMBL/GenBank/DDBJ databases">
        <title>Amycolatopsis keratiniphila subsp. keratiniphila genome sequencing and assembly.</title>
        <authorList>
            <person name="Mayilraj S."/>
            <person name="Kaur N."/>
        </authorList>
    </citation>
    <scope>NUCLEOTIDE SEQUENCE [LARGE SCALE GENOMIC DNA]</scope>
    <source>
        <strain evidence="4 5">DSM 44409</strain>
    </source>
</reference>
<dbReference type="GO" id="GO:0003824">
    <property type="term" value="F:catalytic activity"/>
    <property type="evidence" value="ECO:0007669"/>
    <property type="project" value="InterPro"/>
</dbReference>
<dbReference type="Pfam" id="PF01230">
    <property type="entry name" value="HIT"/>
    <property type="match status" value="1"/>
</dbReference>
<sequence length="105" mass="11742">MQRWPEATAFYPRRRAIPGHVIVAPHAHVESGHRDPLVTGYAAACAAELAAQLGYREYNLIQSSGRCATQTVPHLHWHLVPRSPDDGLPLPWTPHQQRERAEVPA</sequence>
<accession>A0A1W2M240</accession>
<evidence type="ECO:0000256" key="1">
    <source>
        <dbReference type="PROSITE-ProRule" id="PRU00464"/>
    </source>
</evidence>
<dbReference type="SUPFAM" id="SSF54197">
    <property type="entry name" value="HIT-like"/>
    <property type="match status" value="1"/>
</dbReference>
<dbReference type="AlphaFoldDB" id="A0A1W2M240"/>
<evidence type="ECO:0000313" key="5">
    <source>
        <dbReference type="Proteomes" id="UP000076660"/>
    </source>
</evidence>
<dbReference type="OrthoDB" id="9784774at2"/>
<feature type="short sequence motif" description="Histidine triad motif" evidence="1">
    <location>
        <begin position="74"/>
        <end position="78"/>
    </location>
</feature>
<evidence type="ECO:0000259" key="3">
    <source>
        <dbReference type="PROSITE" id="PS51084"/>
    </source>
</evidence>
<feature type="domain" description="HIT" evidence="3">
    <location>
        <begin position="1"/>
        <end position="89"/>
    </location>
</feature>
<name>A0A1W2M240_9PSEU</name>
<protein>
    <recommendedName>
        <fullName evidence="3">HIT domain-containing protein</fullName>
    </recommendedName>
</protein>
<evidence type="ECO:0000313" key="4">
    <source>
        <dbReference type="EMBL" id="ONF73975.1"/>
    </source>
</evidence>
<proteinExistence type="predicted"/>
<dbReference type="Proteomes" id="UP000076660">
    <property type="component" value="Unassembled WGS sequence"/>
</dbReference>
<comment type="caution">
    <text evidence="4">The sequence shown here is derived from an EMBL/GenBank/DDBJ whole genome shotgun (WGS) entry which is preliminary data.</text>
</comment>